<dbReference type="Proteomes" id="UP001286313">
    <property type="component" value="Unassembled WGS sequence"/>
</dbReference>
<feature type="domain" description="UTP23 sensor motif region" evidence="9">
    <location>
        <begin position="195"/>
        <end position="213"/>
    </location>
</feature>
<reference evidence="10" key="1">
    <citation type="submission" date="2023-10" db="EMBL/GenBank/DDBJ databases">
        <title>Genome assemblies of two species of porcelain crab, Petrolisthes cinctipes and Petrolisthes manimaculis (Anomura: Porcellanidae).</title>
        <authorList>
            <person name="Angst P."/>
        </authorList>
    </citation>
    <scope>NUCLEOTIDE SEQUENCE</scope>
    <source>
        <strain evidence="10">PB745_01</strain>
        <tissue evidence="10">Gill</tissue>
    </source>
</reference>
<accession>A0AAE1KDR1</accession>
<evidence type="ECO:0000256" key="8">
    <source>
        <dbReference type="SAM" id="MobiDB-lite"/>
    </source>
</evidence>
<dbReference type="PANTHER" id="PTHR12416">
    <property type="entry name" value="RRNA-PROCESSING PROTEIN UTP23 HOMOLOG"/>
    <property type="match status" value="1"/>
</dbReference>
<dbReference type="AlphaFoldDB" id="A0AAE1KDR1"/>
<evidence type="ECO:0000256" key="2">
    <source>
        <dbReference type="ARBA" id="ARBA00022517"/>
    </source>
</evidence>
<evidence type="ECO:0000313" key="10">
    <source>
        <dbReference type="EMBL" id="KAK3872511.1"/>
    </source>
</evidence>
<dbReference type="GO" id="GO:0006364">
    <property type="term" value="P:rRNA processing"/>
    <property type="evidence" value="ECO:0007669"/>
    <property type="project" value="UniProtKB-KW"/>
</dbReference>
<dbReference type="InterPro" id="IPR029060">
    <property type="entry name" value="PIN-like_dom_sf"/>
</dbReference>
<keyword evidence="11" id="KW-1185">Reference proteome</keyword>
<evidence type="ECO:0000256" key="1">
    <source>
        <dbReference type="ARBA" id="ARBA00004604"/>
    </source>
</evidence>
<dbReference type="GO" id="GO:0032040">
    <property type="term" value="C:small-subunit processome"/>
    <property type="evidence" value="ECO:0007669"/>
    <property type="project" value="InterPro"/>
</dbReference>
<comment type="similarity">
    <text evidence="6">Belongs to the UTP23/FCF1 family. UTP23 subfamily.</text>
</comment>
<comment type="caution">
    <text evidence="10">The sequence shown here is derived from an EMBL/GenBank/DDBJ whole genome shotgun (WGS) entry which is preliminary data.</text>
</comment>
<dbReference type="FunFam" id="3.40.50.1010:FF:000006">
    <property type="entry name" value="rRNA-processing protein UTP23 homolog"/>
    <property type="match status" value="1"/>
</dbReference>
<keyword evidence="3" id="KW-0698">rRNA processing</keyword>
<evidence type="ECO:0000256" key="7">
    <source>
        <dbReference type="ARBA" id="ARBA00071400"/>
    </source>
</evidence>
<evidence type="ECO:0000256" key="4">
    <source>
        <dbReference type="ARBA" id="ARBA00023242"/>
    </source>
</evidence>
<dbReference type="Pfam" id="PF04900">
    <property type="entry name" value="Fcf1"/>
    <property type="match status" value="1"/>
</dbReference>
<feature type="region of interest" description="Disordered" evidence="8">
    <location>
        <begin position="148"/>
        <end position="168"/>
    </location>
</feature>
<dbReference type="CDD" id="cd09866">
    <property type="entry name" value="PIN_Fcf1-Utp23-H"/>
    <property type="match status" value="1"/>
</dbReference>
<proteinExistence type="inferred from homology"/>
<keyword evidence="4" id="KW-0539">Nucleus</keyword>
<comment type="subcellular location">
    <subcellularLocation>
        <location evidence="1">Nucleus</location>
        <location evidence="1">Nucleolus</location>
    </subcellularLocation>
</comment>
<evidence type="ECO:0000256" key="6">
    <source>
        <dbReference type="ARBA" id="ARBA00038503"/>
    </source>
</evidence>
<evidence type="ECO:0000256" key="3">
    <source>
        <dbReference type="ARBA" id="ARBA00022552"/>
    </source>
</evidence>
<gene>
    <name evidence="10" type="ORF">Pcinc_022408</name>
</gene>
<sequence length="273" mass="30940">MKINRYKKAQRILGFYQNHFGFQEPYKVLLDGPFCRAALEAKVLIKDQIPKYLGGQTKLVTTQCVILEAEKLSKIISNLYGTWMIVKQFAVHTCGHEGNPQPASTCIRSMLRHKNPAKYILATQDDELRDYIHQKVTGTPVLYLHTSAPTLEKPSEKTNKAAKAGTTTMSTYEASTLQDLKRKHLGEVEQEPPVKKKKKSKNPNPLSCLKSKKVKKSAPQDSPQCENTCYGILLLVRLVLEVAYHTSHVYRTTLKLFRHILVYLSRGSSTRNP</sequence>
<protein>
    <recommendedName>
        <fullName evidence="7">rRNA-processing protein UTP23 homolog</fullName>
    </recommendedName>
</protein>
<organism evidence="10 11">
    <name type="scientific">Petrolisthes cinctipes</name>
    <name type="common">Flat porcelain crab</name>
    <dbReference type="NCBI Taxonomy" id="88211"/>
    <lineage>
        <taxon>Eukaryota</taxon>
        <taxon>Metazoa</taxon>
        <taxon>Ecdysozoa</taxon>
        <taxon>Arthropoda</taxon>
        <taxon>Crustacea</taxon>
        <taxon>Multicrustacea</taxon>
        <taxon>Malacostraca</taxon>
        <taxon>Eumalacostraca</taxon>
        <taxon>Eucarida</taxon>
        <taxon>Decapoda</taxon>
        <taxon>Pleocyemata</taxon>
        <taxon>Anomura</taxon>
        <taxon>Galatheoidea</taxon>
        <taxon>Porcellanidae</taxon>
        <taxon>Petrolisthes</taxon>
    </lineage>
</organism>
<dbReference type="InterPro" id="IPR006984">
    <property type="entry name" value="Fcf1/UTP23"/>
</dbReference>
<evidence type="ECO:0000313" key="11">
    <source>
        <dbReference type="Proteomes" id="UP001286313"/>
    </source>
</evidence>
<dbReference type="EMBL" id="JAWQEG010002361">
    <property type="protein sequence ID" value="KAK3872511.1"/>
    <property type="molecule type" value="Genomic_DNA"/>
</dbReference>
<dbReference type="InterPro" id="IPR057776">
    <property type="entry name" value="UTP23_sensor"/>
</dbReference>
<dbReference type="SUPFAM" id="SSF88723">
    <property type="entry name" value="PIN domain-like"/>
    <property type="match status" value="1"/>
</dbReference>
<dbReference type="Gene3D" id="3.40.50.1010">
    <property type="entry name" value="5'-nuclease"/>
    <property type="match status" value="1"/>
</dbReference>
<keyword evidence="2" id="KW-0690">Ribosome biogenesis</keyword>
<evidence type="ECO:0000259" key="9">
    <source>
        <dbReference type="Pfam" id="PF24779"/>
    </source>
</evidence>
<dbReference type="Pfam" id="PF24779">
    <property type="entry name" value="UTP23_sensor"/>
    <property type="match status" value="1"/>
</dbReference>
<comment type="function">
    <text evidence="5">Involved in rRNA-processing and ribosome biogenesis.</text>
</comment>
<evidence type="ECO:0000256" key="5">
    <source>
        <dbReference type="ARBA" id="ARBA00037300"/>
    </source>
</evidence>
<feature type="region of interest" description="Disordered" evidence="8">
    <location>
        <begin position="183"/>
        <end position="223"/>
    </location>
</feature>
<name>A0AAE1KDR1_PETCI</name>